<dbReference type="InterPro" id="IPR025702">
    <property type="entry name" value="OXD"/>
</dbReference>
<name>A0A9W8S3D1_9HYPO</name>
<evidence type="ECO:0000256" key="1">
    <source>
        <dbReference type="ARBA" id="ARBA00001970"/>
    </source>
</evidence>
<keyword evidence="2" id="KW-0349">Heme</keyword>
<keyword evidence="5" id="KW-0456">Lyase</keyword>
<dbReference type="EMBL" id="JAOQAZ010000010">
    <property type="protein sequence ID" value="KAJ4263312.1"/>
    <property type="molecule type" value="Genomic_DNA"/>
</dbReference>
<accession>A0A9W8S3D1</accession>
<evidence type="ECO:0000313" key="7">
    <source>
        <dbReference type="Proteomes" id="UP001152049"/>
    </source>
</evidence>
<comment type="cofactor">
    <cofactor evidence="1">
        <name>heme b</name>
        <dbReference type="ChEBI" id="CHEBI:60344"/>
    </cofactor>
</comment>
<reference evidence="6" key="1">
    <citation type="submission" date="2022-09" db="EMBL/GenBank/DDBJ databases">
        <title>Fusarium specimens isolated from Avocado Roots.</title>
        <authorList>
            <person name="Stajich J."/>
            <person name="Roper C."/>
            <person name="Heimlech-Rivalta G."/>
        </authorList>
    </citation>
    <scope>NUCLEOTIDE SEQUENCE</scope>
    <source>
        <strain evidence="6">CF00136</strain>
    </source>
</reference>
<dbReference type="Pfam" id="PF13816">
    <property type="entry name" value="Dehydratase_hem"/>
    <property type="match status" value="1"/>
</dbReference>
<proteinExistence type="predicted"/>
<dbReference type="OrthoDB" id="3465714at2759"/>
<evidence type="ECO:0008006" key="8">
    <source>
        <dbReference type="Google" id="ProtNLM"/>
    </source>
</evidence>
<evidence type="ECO:0000256" key="5">
    <source>
        <dbReference type="ARBA" id="ARBA00023239"/>
    </source>
</evidence>
<dbReference type="Proteomes" id="UP001152049">
    <property type="component" value="Unassembled WGS sequence"/>
</dbReference>
<gene>
    <name evidence="6" type="ORF">NW762_006130</name>
</gene>
<keyword evidence="4" id="KW-0408">Iron</keyword>
<protein>
    <recommendedName>
        <fullName evidence="8">Phenylacetaldoxime dehydratase</fullName>
    </recommendedName>
</protein>
<dbReference type="GO" id="GO:0016829">
    <property type="term" value="F:lyase activity"/>
    <property type="evidence" value="ECO:0007669"/>
    <property type="project" value="UniProtKB-KW"/>
</dbReference>
<evidence type="ECO:0000256" key="2">
    <source>
        <dbReference type="ARBA" id="ARBA00022617"/>
    </source>
</evidence>
<keyword evidence="3" id="KW-0479">Metal-binding</keyword>
<comment type="caution">
    <text evidence="6">The sequence shown here is derived from an EMBL/GenBank/DDBJ whole genome shotgun (WGS) entry which is preliminary data.</text>
</comment>
<dbReference type="GO" id="GO:0046872">
    <property type="term" value="F:metal ion binding"/>
    <property type="evidence" value="ECO:0007669"/>
    <property type="project" value="UniProtKB-KW"/>
</dbReference>
<evidence type="ECO:0000256" key="3">
    <source>
        <dbReference type="ARBA" id="ARBA00022723"/>
    </source>
</evidence>
<evidence type="ECO:0000313" key="6">
    <source>
        <dbReference type="EMBL" id="KAJ4263312.1"/>
    </source>
</evidence>
<keyword evidence="7" id="KW-1185">Reference proteome</keyword>
<organism evidence="6 7">
    <name type="scientific">Fusarium torreyae</name>
    <dbReference type="NCBI Taxonomy" id="1237075"/>
    <lineage>
        <taxon>Eukaryota</taxon>
        <taxon>Fungi</taxon>
        <taxon>Dikarya</taxon>
        <taxon>Ascomycota</taxon>
        <taxon>Pezizomycotina</taxon>
        <taxon>Sordariomycetes</taxon>
        <taxon>Hypocreomycetidae</taxon>
        <taxon>Hypocreales</taxon>
        <taxon>Nectriaceae</taxon>
        <taxon>Fusarium</taxon>
    </lineage>
</organism>
<dbReference type="AlphaFoldDB" id="A0A9W8S3D1"/>
<sequence>MGLLADLDGKDILFTWGLFGVQSDRLSLKKELIAKVHELLNQSAGRVDLLRDENDDPDKHCVSTIFIAHWQHRKDYEVWKTKDLEPFWRSLPDDAGVWREVMTVPKSRYMFFTSSSVASGFASLVGTKPGTDGGYWGVYRDRMAAHPDRYTAPGDTLTSPYASKTIPGRKLVDLEKRYPNEIHRGRLKVTRAPDNICFIREMQALSNLGKQDSEIWLQSLNPYFRSWVDHLDTHHNRNGVLSFSTHAALNPSDLGDQGLAHNRTVKSSDGVGFETNQLMYFLDLGDFELAGRSFKDHVKLRNSAIDLLRPGGKLFKTETLRFTVEMCVVKAEDLDAEYVGCKKGTRLMILEDL</sequence>
<evidence type="ECO:0000256" key="4">
    <source>
        <dbReference type="ARBA" id="ARBA00023004"/>
    </source>
</evidence>